<sequence>MVINGGFFNTIIQNMDNGKDLESYCKYEKLNLIEIRRKANEDLKSRKIGLLKRGSMLISKLLH</sequence>
<organism evidence="1 2">
    <name type="scientific">Clostridium gasigenes</name>
    <dbReference type="NCBI Taxonomy" id="94869"/>
    <lineage>
        <taxon>Bacteria</taxon>
        <taxon>Bacillati</taxon>
        <taxon>Bacillota</taxon>
        <taxon>Clostridia</taxon>
        <taxon>Eubacteriales</taxon>
        <taxon>Clostridiaceae</taxon>
        <taxon>Clostridium</taxon>
    </lineage>
</organism>
<proteinExistence type="predicted"/>
<dbReference type="Proteomes" id="UP000198597">
    <property type="component" value="Unassembled WGS sequence"/>
</dbReference>
<keyword evidence="2" id="KW-1185">Reference proteome</keyword>
<reference evidence="1 2" key="1">
    <citation type="submission" date="2016-10" db="EMBL/GenBank/DDBJ databases">
        <authorList>
            <person name="de Groot N.N."/>
        </authorList>
    </citation>
    <scope>NUCLEOTIDE SEQUENCE [LARGE SCALE GENOMIC DNA]</scope>
    <source>
        <strain evidence="1 2">DSM 12272</strain>
    </source>
</reference>
<dbReference type="RefSeq" id="WP_089972852.1">
    <property type="nucleotide sequence ID" value="NZ_FNJM01000017.1"/>
</dbReference>
<dbReference type="EMBL" id="FNJM01000017">
    <property type="protein sequence ID" value="SDP79164.1"/>
    <property type="molecule type" value="Genomic_DNA"/>
</dbReference>
<dbReference type="AlphaFoldDB" id="A0A1H0VLG2"/>
<accession>A0A1H0VLG2</accession>
<protein>
    <submittedName>
        <fullName evidence="1">Uncharacterized protein</fullName>
    </submittedName>
</protein>
<evidence type="ECO:0000313" key="1">
    <source>
        <dbReference type="EMBL" id="SDP79164.1"/>
    </source>
</evidence>
<name>A0A1H0VLG2_9CLOT</name>
<evidence type="ECO:0000313" key="2">
    <source>
        <dbReference type="Proteomes" id="UP000198597"/>
    </source>
</evidence>
<gene>
    <name evidence="1" type="ORF">SAMN04488529_11762</name>
</gene>